<dbReference type="PANTHER" id="PTHR21505">
    <property type="entry name" value="MADF DOMAIN-CONTAINING PROTEIN-RELATED"/>
    <property type="match status" value="1"/>
</dbReference>
<evidence type="ECO:0000259" key="2">
    <source>
        <dbReference type="PROSITE" id="PS51029"/>
    </source>
</evidence>
<sequence>MNEMTVAKSERAAVEWAQMHLHETAPYRVIQHHTALKIKQQPSRILSCALIQRQAIETKMSRAGGTPVNLYDEREVMEEFISCYRHFTALWDSTSDDYLSKQKKEPGYRELLNILQRINGEASMHDVKRKINSLRCCYRRQIKKVQASQTGYKPRLWWYHLMDFLNPVLNIQSPLRVKSESLEDSLDETSINDDEIFAGSFEKEEDVLGGMEPGSEGEAEPEQYIDTEADPDHDLESEPIIAVRHRTNLKENNDFHDSREGHDLNKSLRSTTTLRNKRRRNSNASDYDDSRNQQGKRQRVTEELSLDRNRDWDRDRVIDRESDNECELIGKRMAAHFRNMRTDQRLFAERIISEVLVFGRMNRLSFDSQFIPDRK</sequence>
<gene>
    <name evidence="4" type="primary">LOC108080517</name>
</gene>
<keyword evidence="3" id="KW-1185">Reference proteome</keyword>
<protein>
    <submittedName>
        <fullName evidence="4">Uncharacterized protein isoform X2</fullName>
    </submittedName>
</protein>
<dbReference type="Proteomes" id="UP001652661">
    <property type="component" value="Chromosome X"/>
</dbReference>
<dbReference type="Pfam" id="PF10545">
    <property type="entry name" value="MADF_DNA_bdg"/>
    <property type="match status" value="1"/>
</dbReference>
<dbReference type="SMART" id="SM00595">
    <property type="entry name" value="MADF"/>
    <property type="match status" value="1"/>
</dbReference>
<evidence type="ECO:0000313" key="3">
    <source>
        <dbReference type="Proteomes" id="UP001652661"/>
    </source>
</evidence>
<dbReference type="OrthoDB" id="6152242at2759"/>
<dbReference type="PANTHER" id="PTHR21505:SF8">
    <property type="entry name" value="DPT-YFP REPRESSOR BY OVEREXPRESSION, ISOFORM D-RELATED"/>
    <property type="match status" value="1"/>
</dbReference>
<dbReference type="InterPro" id="IPR006578">
    <property type="entry name" value="MADF-dom"/>
</dbReference>
<organism evidence="3 4">
    <name type="scientific">Drosophila kikkawai</name>
    <name type="common">Fruit fly</name>
    <dbReference type="NCBI Taxonomy" id="30033"/>
    <lineage>
        <taxon>Eukaryota</taxon>
        <taxon>Metazoa</taxon>
        <taxon>Ecdysozoa</taxon>
        <taxon>Arthropoda</taxon>
        <taxon>Hexapoda</taxon>
        <taxon>Insecta</taxon>
        <taxon>Pterygota</taxon>
        <taxon>Neoptera</taxon>
        <taxon>Endopterygota</taxon>
        <taxon>Diptera</taxon>
        <taxon>Brachycera</taxon>
        <taxon>Muscomorpha</taxon>
        <taxon>Ephydroidea</taxon>
        <taxon>Drosophilidae</taxon>
        <taxon>Drosophila</taxon>
        <taxon>Sophophora</taxon>
    </lineage>
</organism>
<dbReference type="RefSeq" id="XP_017030790.1">
    <property type="nucleotide sequence ID" value="XM_017175301.3"/>
</dbReference>
<proteinExistence type="predicted"/>
<feature type="region of interest" description="Disordered" evidence="1">
    <location>
        <begin position="246"/>
        <end position="304"/>
    </location>
</feature>
<feature type="compositionally biased region" description="Basic and acidic residues" evidence="1">
    <location>
        <begin position="248"/>
        <end position="266"/>
    </location>
</feature>
<accession>A0A6P4IQN7</accession>
<dbReference type="PROSITE" id="PS51029">
    <property type="entry name" value="MADF"/>
    <property type="match status" value="1"/>
</dbReference>
<reference evidence="4" key="1">
    <citation type="submission" date="2025-08" db="UniProtKB">
        <authorList>
            <consortium name="RefSeq"/>
        </authorList>
    </citation>
    <scope>IDENTIFICATION</scope>
    <source>
        <strain evidence="4">14028-0561.14</strain>
        <tissue evidence="4">Whole fly</tissue>
    </source>
</reference>
<dbReference type="AlphaFoldDB" id="A0A6P4IQN7"/>
<dbReference type="GeneID" id="108080517"/>
<evidence type="ECO:0000313" key="4">
    <source>
        <dbReference type="RefSeq" id="XP_017030790.1"/>
    </source>
</evidence>
<name>A0A6P4IQN7_DROKI</name>
<evidence type="ECO:0000256" key="1">
    <source>
        <dbReference type="SAM" id="MobiDB-lite"/>
    </source>
</evidence>
<feature type="domain" description="MADF" evidence="2">
    <location>
        <begin position="79"/>
        <end position="170"/>
    </location>
</feature>